<organism evidence="1">
    <name type="scientific">Oryza punctata</name>
    <name type="common">Red rice</name>
    <dbReference type="NCBI Taxonomy" id="4537"/>
    <lineage>
        <taxon>Eukaryota</taxon>
        <taxon>Viridiplantae</taxon>
        <taxon>Streptophyta</taxon>
        <taxon>Embryophyta</taxon>
        <taxon>Tracheophyta</taxon>
        <taxon>Spermatophyta</taxon>
        <taxon>Magnoliopsida</taxon>
        <taxon>Liliopsida</taxon>
        <taxon>Poales</taxon>
        <taxon>Poaceae</taxon>
        <taxon>BOP clade</taxon>
        <taxon>Oryzoideae</taxon>
        <taxon>Oryzeae</taxon>
        <taxon>Oryzinae</taxon>
        <taxon>Oryza</taxon>
    </lineage>
</organism>
<name>A0A0E0LBW9_ORYPU</name>
<dbReference type="HOGENOM" id="CLU_1743510_0_0_1"/>
<dbReference type="Gramene" id="OPUNC06G14510.1">
    <property type="protein sequence ID" value="OPUNC06G14510.1"/>
    <property type="gene ID" value="OPUNC06G14510"/>
</dbReference>
<dbReference type="Proteomes" id="UP000026962">
    <property type="component" value="Chromosome 6"/>
</dbReference>
<reference evidence="1" key="1">
    <citation type="submission" date="2015-04" db="UniProtKB">
        <authorList>
            <consortium name="EnsemblPlants"/>
        </authorList>
    </citation>
    <scope>IDENTIFICATION</scope>
</reference>
<accession>A0A0E0LBW9</accession>
<dbReference type="EnsemblPlants" id="OPUNC06G14500.1">
    <property type="protein sequence ID" value="OPUNC06G14500.1"/>
    <property type="gene ID" value="OPUNC06G14500"/>
</dbReference>
<dbReference type="Gramene" id="OPUNC06G14500.1">
    <property type="protein sequence ID" value="OPUNC06G14500.1"/>
    <property type="gene ID" value="OPUNC06G14500"/>
</dbReference>
<keyword evidence="2" id="KW-1185">Reference proteome</keyword>
<sequence>MERKESWVCHRHHLAPRPTSVTYMVYALCYFGTGALDDVTNLTAAEVRRKSDRERYASLSTEQKQARLQNNCEYKQHKKEAVLTNRGSYRSHNCSGNTFACAGEDSTSTLGGITNLTPIELRRKHARERYAALSADDKEARLQKMREYYQ</sequence>
<reference evidence="1" key="2">
    <citation type="submission" date="2018-05" db="EMBL/GenBank/DDBJ databases">
        <title>OpunRS2 (Oryza punctata Reference Sequence Version 2).</title>
        <authorList>
            <person name="Zhang J."/>
            <person name="Kudrna D."/>
            <person name="Lee S."/>
            <person name="Talag J."/>
            <person name="Welchert J."/>
            <person name="Wing R.A."/>
        </authorList>
    </citation>
    <scope>NUCLEOTIDE SEQUENCE [LARGE SCALE GENOMIC DNA]</scope>
</reference>
<dbReference type="AlphaFoldDB" id="A0A0E0LBW9"/>
<protein>
    <submittedName>
        <fullName evidence="1">Uncharacterized protein</fullName>
    </submittedName>
</protein>
<evidence type="ECO:0000313" key="2">
    <source>
        <dbReference type="Proteomes" id="UP000026962"/>
    </source>
</evidence>
<proteinExistence type="predicted"/>
<evidence type="ECO:0000313" key="1">
    <source>
        <dbReference type="EnsemblPlants" id="OPUNC06G14510.1"/>
    </source>
</evidence>
<dbReference type="EnsemblPlants" id="OPUNC06G14510.1">
    <property type="protein sequence ID" value="OPUNC06G14510.1"/>
    <property type="gene ID" value="OPUNC06G14510"/>
</dbReference>